<gene>
    <name evidence="5" type="ORF">CHARACLAT_005821</name>
</gene>
<dbReference type="PANTHER" id="PTHR36689:SF1">
    <property type="entry name" value="POU CLASS 2 HOMEOBOX ASSOCIATING FACTOR 3"/>
    <property type="match status" value="1"/>
</dbReference>
<keyword evidence="2" id="KW-0010">Activator</keyword>
<keyword evidence="1" id="KW-0805">Transcription regulation</keyword>
<dbReference type="InterPro" id="IPR047571">
    <property type="entry name" value="OCA"/>
</dbReference>
<dbReference type="EMBL" id="JAHUTJ010033081">
    <property type="protein sequence ID" value="MED6276721.1"/>
    <property type="molecule type" value="Genomic_DNA"/>
</dbReference>
<comment type="caution">
    <text evidence="5">The sequence shown here is derived from an EMBL/GenBank/DDBJ whole genome shotgun (WGS) entry which is preliminary data.</text>
</comment>
<dbReference type="InterPro" id="IPR015389">
    <property type="entry name" value="PD-C2-AF1"/>
</dbReference>
<dbReference type="Proteomes" id="UP001352852">
    <property type="component" value="Unassembled WGS sequence"/>
</dbReference>
<evidence type="ECO:0000256" key="3">
    <source>
        <dbReference type="ARBA" id="ARBA00023163"/>
    </source>
</evidence>
<protein>
    <recommendedName>
        <fullName evidence="4">OCA domain-containing protein</fullName>
    </recommendedName>
</protein>
<keyword evidence="3" id="KW-0804">Transcription</keyword>
<sequence length="53" mass="6168">WSFCAEKPRVYQGVRVKTTVKELLQRHRAREASSKKLQTVYLEQKELCASISS</sequence>
<dbReference type="PROSITE" id="PS52003">
    <property type="entry name" value="OCA"/>
    <property type="match status" value="1"/>
</dbReference>
<organism evidence="5 6">
    <name type="scientific">Characodon lateralis</name>
    <dbReference type="NCBI Taxonomy" id="208331"/>
    <lineage>
        <taxon>Eukaryota</taxon>
        <taxon>Metazoa</taxon>
        <taxon>Chordata</taxon>
        <taxon>Craniata</taxon>
        <taxon>Vertebrata</taxon>
        <taxon>Euteleostomi</taxon>
        <taxon>Actinopterygii</taxon>
        <taxon>Neopterygii</taxon>
        <taxon>Teleostei</taxon>
        <taxon>Neoteleostei</taxon>
        <taxon>Acanthomorphata</taxon>
        <taxon>Ovalentaria</taxon>
        <taxon>Atherinomorphae</taxon>
        <taxon>Cyprinodontiformes</taxon>
        <taxon>Goodeidae</taxon>
        <taxon>Characodon</taxon>
    </lineage>
</organism>
<evidence type="ECO:0000256" key="2">
    <source>
        <dbReference type="ARBA" id="ARBA00023159"/>
    </source>
</evidence>
<feature type="domain" description="OCA" evidence="4">
    <location>
        <begin position="8"/>
        <end position="30"/>
    </location>
</feature>
<feature type="non-terminal residue" evidence="5">
    <location>
        <position position="1"/>
    </location>
</feature>
<evidence type="ECO:0000259" key="4">
    <source>
        <dbReference type="PROSITE" id="PS52003"/>
    </source>
</evidence>
<name>A0ABU7DQH8_9TELE</name>
<dbReference type="PANTHER" id="PTHR36689">
    <property type="entry name" value="COLORECTAL CANCER-ASSOCIATED PROTEIN 2"/>
    <property type="match status" value="1"/>
</dbReference>
<accession>A0ABU7DQH8</accession>
<proteinExistence type="predicted"/>
<reference evidence="5 6" key="1">
    <citation type="submission" date="2021-06" db="EMBL/GenBank/DDBJ databases">
        <authorList>
            <person name="Palmer J.M."/>
        </authorList>
    </citation>
    <scope>NUCLEOTIDE SEQUENCE [LARGE SCALE GENOMIC DNA]</scope>
    <source>
        <strain evidence="5 6">CL_MEX2019</strain>
        <tissue evidence="5">Muscle</tissue>
    </source>
</reference>
<dbReference type="InterPro" id="IPR043265">
    <property type="entry name" value="OCAT2"/>
</dbReference>
<feature type="non-terminal residue" evidence="5">
    <location>
        <position position="53"/>
    </location>
</feature>
<keyword evidence="6" id="KW-1185">Reference proteome</keyword>
<evidence type="ECO:0000313" key="5">
    <source>
        <dbReference type="EMBL" id="MED6276721.1"/>
    </source>
</evidence>
<evidence type="ECO:0000256" key="1">
    <source>
        <dbReference type="ARBA" id="ARBA00023015"/>
    </source>
</evidence>
<dbReference type="Pfam" id="PF09310">
    <property type="entry name" value="PD-C2-AF1"/>
    <property type="match status" value="1"/>
</dbReference>
<evidence type="ECO:0000313" key="6">
    <source>
        <dbReference type="Proteomes" id="UP001352852"/>
    </source>
</evidence>